<feature type="region of interest" description="Disordered" evidence="1">
    <location>
        <begin position="1"/>
        <end position="106"/>
    </location>
</feature>
<accession>A0ABD3W2R3</accession>
<keyword evidence="3" id="KW-1185">Reference proteome</keyword>
<feature type="compositionally biased region" description="Polar residues" evidence="1">
    <location>
        <begin position="13"/>
        <end position="25"/>
    </location>
</feature>
<protein>
    <submittedName>
        <fullName evidence="2">Uncharacterized protein</fullName>
    </submittedName>
</protein>
<feature type="compositionally biased region" description="Polar residues" evidence="1">
    <location>
        <begin position="50"/>
        <end position="63"/>
    </location>
</feature>
<gene>
    <name evidence="2" type="ORF">ACJMK2_044366</name>
</gene>
<comment type="caution">
    <text evidence="2">The sequence shown here is derived from an EMBL/GenBank/DDBJ whole genome shotgun (WGS) entry which is preliminary data.</text>
</comment>
<sequence>MRIKSPENMLPVKTNTPTDIATESPQCPVRSHLESSTKSLYNMEPVSPSDDCTTQCDPVQPTLSKPAVLNGPNSPNTPVRTSTPSKPAVPNRPKSPNTPVRTLSGRVRKPARFNDFVYESDFYKCANA</sequence>
<reference evidence="2 3" key="1">
    <citation type="submission" date="2024-11" db="EMBL/GenBank/DDBJ databases">
        <title>Chromosome-level genome assembly of the freshwater bivalve Anodonta woodiana.</title>
        <authorList>
            <person name="Chen X."/>
        </authorList>
    </citation>
    <scope>NUCLEOTIDE SEQUENCE [LARGE SCALE GENOMIC DNA]</scope>
    <source>
        <strain evidence="2">MN2024</strain>
        <tissue evidence="2">Gills</tissue>
    </source>
</reference>
<evidence type="ECO:0000313" key="3">
    <source>
        <dbReference type="Proteomes" id="UP001634394"/>
    </source>
</evidence>
<organism evidence="2 3">
    <name type="scientific">Sinanodonta woodiana</name>
    <name type="common">Chinese pond mussel</name>
    <name type="synonym">Anodonta woodiana</name>
    <dbReference type="NCBI Taxonomy" id="1069815"/>
    <lineage>
        <taxon>Eukaryota</taxon>
        <taxon>Metazoa</taxon>
        <taxon>Spiralia</taxon>
        <taxon>Lophotrochozoa</taxon>
        <taxon>Mollusca</taxon>
        <taxon>Bivalvia</taxon>
        <taxon>Autobranchia</taxon>
        <taxon>Heteroconchia</taxon>
        <taxon>Palaeoheterodonta</taxon>
        <taxon>Unionida</taxon>
        <taxon>Unionoidea</taxon>
        <taxon>Unionidae</taxon>
        <taxon>Unioninae</taxon>
        <taxon>Sinanodonta</taxon>
    </lineage>
</organism>
<dbReference type="AlphaFoldDB" id="A0ABD3W2R3"/>
<proteinExistence type="predicted"/>
<feature type="compositionally biased region" description="Polar residues" evidence="1">
    <location>
        <begin position="71"/>
        <end position="85"/>
    </location>
</feature>
<dbReference type="Proteomes" id="UP001634394">
    <property type="component" value="Unassembled WGS sequence"/>
</dbReference>
<evidence type="ECO:0000256" key="1">
    <source>
        <dbReference type="SAM" id="MobiDB-lite"/>
    </source>
</evidence>
<name>A0ABD3W2R3_SINWO</name>
<evidence type="ECO:0000313" key="2">
    <source>
        <dbReference type="EMBL" id="KAL3867143.1"/>
    </source>
</evidence>
<dbReference type="EMBL" id="JBJQND010000009">
    <property type="protein sequence ID" value="KAL3867143.1"/>
    <property type="molecule type" value="Genomic_DNA"/>
</dbReference>